<feature type="domain" description="C1q" evidence="6">
    <location>
        <begin position="47"/>
        <end position="190"/>
    </location>
</feature>
<dbReference type="PRINTS" id="PR00007">
    <property type="entry name" value="COMPLEMNTC1Q"/>
</dbReference>
<dbReference type="SMART" id="SM00110">
    <property type="entry name" value="C1Q"/>
    <property type="match status" value="1"/>
</dbReference>
<evidence type="ECO:0000313" key="8">
    <source>
        <dbReference type="Proteomes" id="UP001046870"/>
    </source>
</evidence>
<dbReference type="Pfam" id="PF00386">
    <property type="entry name" value="C1q"/>
    <property type="match status" value="1"/>
</dbReference>
<evidence type="ECO:0000313" key="7">
    <source>
        <dbReference type="EMBL" id="KAG7481238.1"/>
    </source>
</evidence>
<dbReference type="EMBL" id="JAFDVH010000004">
    <property type="protein sequence ID" value="KAG7481238.1"/>
    <property type="molecule type" value="Genomic_DNA"/>
</dbReference>
<dbReference type="GO" id="GO:0005576">
    <property type="term" value="C:extracellular region"/>
    <property type="evidence" value="ECO:0007669"/>
    <property type="project" value="UniProtKB-SubCell"/>
</dbReference>
<dbReference type="PANTHER" id="PTHR22923">
    <property type="entry name" value="CEREBELLIN-RELATED"/>
    <property type="match status" value="1"/>
</dbReference>
<keyword evidence="8" id="KW-1185">Reference proteome</keyword>
<evidence type="ECO:0000256" key="2">
    <source>
        <dbReference type="ARBA" id="ARBA00022525"/>
    </source>
</evidence>
<dbReference type="SUPFAM" id="SSF49842">
    <property type="entry name" value="TNF-like"/>
    <property type="match status" value="1"/>
</dbReference>
<organism evidence="7 8">
    <name type="scientific">Megalops atlanticus</name>
    <name type="common">Tarpon</name>
    <name type="synonym">Clupea gigantea</name>
    <dbReference type="NCBI Taxonomy" id="7932"/>
    <lineage>
        <taxon>Eukaryota</taxon>
        <taxon>Metazoa</taxon>
        <taxon>Chordata</taxon>
        <taxon>Craniata</taxon>
        <taxon>Vertebrata</taxon>
        <taxon>Euteleostomi</taxon>
        <taxon>Actinopterygii</taxon>
        <taxon>Neopterygii</taxon>
        <taxon>Teleostei</taxon>
        <taxon>Elopiformes</taxon>
        <taxon>Megalopidae</taxon>
        <taxon>Megalops</taxon>
    </lineage>
</organism>
<dbReference type="InterPro" id="IPR001073">
    <property type="entry name" value="C1q_dom"/>
</dbReference>
<proteinExistence type="predicted"/>
<name>A0A9D3QC21_MEGAT</name>
<dbReference type="Gene3D" id="2.60.120.40">
    <property type="match status" value="1"/>
</dbReference>
<reference evidence="7" key="1">
    <citation type="submission" date="2021-01" db="EMBL/GenBank/DDBJ databases">
        <authorList>
            <person name="Zahm M."/>
            <person name="Roques C."/>
            <person name="Cabau C."/>
            <person name="Klopp C."/>
            <person name="Donnadieu C."/>
            <person name="Jouanno E."/>
            <person name="Lampietro C."/>
            <person name="Louis A."/>
            <person name="Herpin A."/>
            <person name="Echchiki A."/>
            <person name="Berthelot C."/>
            <person name="Parey E."/>
            <person name="Roest-Crollius H."/>
            <person name="Braasch I."/>
            <person name="Postlethwait J."/>
            <person name="Bobe J."/>
            <person name="Montfort J."/>
            <person name="Bouchez O."/>
            <person name="Begum T."/>
            <person name="Mejri S."/>
            <person name="Adams A."/>
            <person name="Chen W.-J."/>
            <person name="Guiguen Y."/>
        </authorList>
    </citation>
    <scope>NUCLEOTIDE SEQUENCE</scope>
    <source>
        <strain evidence="7">YG-15Mar2019-1</strain>
        <tissue evidence="7">Brain</tissue>
    </source>
</reference>
<dbReference type="PROSITE" id="PS50871">
    <property type="entry name" value="C1Q"/>
    <property type="match status" value="1"/>
</dbReference>
<sequence>MMSLHQLILLACLSVGLAQEFMMPNTDILTELKELKARVEKLEKEKQDIPKVAFTARLLESGKQHTGPFNVHTTLVYKDVVTNIGTNYNSATGMFTAPVKGVYFFSFTNFGYMSNGAHIGTTLYKNDQHVVSAFQYKTDNTEDVSSSAATLELEVGDQVYVRLPANFKVYDDGHDRCSFSGFLLFQTEDPLKPCNSADHS</sequence>
<gene>
    <name evidence="7" type="ORF">MATL_G00064800</name>
</gene>
<evidence type="ECO:0000259" key="6">
    <source>
        <dbReference type="PROSITE" id="PS50871"/>
    </source>
</evidence>
<keyword evidence="3 5" id="KW-0732">Signal</keyword>
<dbReference type="InterPro" id="IPR008983">
    <property type="entry name" value="Tumour_necrosis_fac-like_dom"/>
</dbReference>
<keyword evidence="4" id="KW-0175">Coiled coil</keyword>
<comment type="caution">
    <text evidence="7">The sequence shown here is derived from an EMBL/GenBank/DDBJ whole genome shotgun (WGS) entry which is preliminary data.</text>
</comment>
<dbReference type="AlphaFoldDB" id="A0A9D3QC21"/>
<dbReference type="Proteomes" id="UP001046870">
    <property type="component" value="Chromosome 4"/>
</dbReference>
<evidence type="ECO:0000256" key="3">
    <source>
        <dbReference type="ARBA" id="ARBA00022729"/>
    </source>
</evidence>
<dbReference type="PANTHER" id="PTHR22923:SF102">
    <property type="entry name" value="CEREBELLIN 13-RELATED"/>
    <property type="match status" value="1"/>
</dbReference>
<accession>A0A9D3QC21</accession>
<feature type="chain" id="PRO_5038866982" description="C1q domain-containing protein" evidence="5">
    <location>
        <begin position="19"/>
        <end position="200"/>
    </location>
</feature>
<evidence type="ECO:0000256" key="5">
    <source>
        <dbReference type="SAM" id="SignalP"/>
    </source>
</evidence>
<feature type="signal peptide" evidence="5">
    <location>
        <begin position="1"/>
        <end position="18"/>
    </location>
</feature>
<comment type="subcellular location">
    <subcellularLocation>
        <location evidence="1">Secreted</location>
    </subcellularLocation>
</comment>
<evidence type="ECO:0000256" key="1">
    <source>
        <dbReference type="ARBA" id="ARBA00004613"/>
    </source>
</evidence>
<dbReference type="InterPro" id="IPR050822">
    <property type="entry name" value="Cerebellin_Synaptic_Org"/>
</dbReference>
<dbReference type="OrthoDB" id="10070467at2759"/>
<keyword evidence="2" id="KW-0964">Secreted</keyword>
<feature type="coiled-coil region" evidence="4">
    <location>
        <begin position="25"/>
        <end position="52"/>
    </location>
</feature>
<evidence type="ECO:0000256" key="4">
    <source>
        <dbReference type="SAM" id="Coils"/>
    </source>
</evidence>
<protein>
    <recommendedName>
        <fullName evidence="6">C1q domain-containing protein</fullName>
    </recommendedName>
</protein>